<dbReference type="PROSITE" id="PS51192">
    <property type="entry name" value="HELICASE_ATP_BIND_1"/>
    <property type="match status" value="1"/>
</dbReference>
<evidence type="ECO:0000259" key="19">
    <source>
        <dbReference type="PROSITE" id="PS51192"/>
    </source>
</evidence>
<evidence type="ECO:0000256" key="2">
    <source>
        <dbReference type="ARBA" id="ARBA00001946"/>
    </source>
</evidence>
<evidence type="ECO:0000256" key="9">
    <source>
        <dbReference type="ARBA" id="ARBA00022840"/>
    </source>
</evidence>
<feature type="domain" description="Helicase ATP-binding" evidence="19">
    <location>
        <begin position="97"/>
        <end position="272"/>
    </location>
</feature>
<dbReference type="FunFam" id="3.40.50.300:FF:001215">
    <property type="entry name" value="ATP-dependent DNA helicase"/>
    <property type="match status" value="1"/>
</dbReference>
<dbReference type="CDD" id="cd18015">
    <property type="entry name" value="DEXHc_RecQ1"/>
    <property type="match status" value="1"/>
</dbReference>
<feature type="region of interest" description="Disordered" evidence="17">
    <location>
        <begin position="666"/>
        <end position="708"/>
    </location>
</feature>
<dbReference type="GO" id="GO:0005524">
    <property type="term" value="F:ATP binding"/>
    <property type="evidence" value="ECO:0007669"/>
    <property type="project" value="UniProtKB-KW"/>
</dbReference>
<evidence type="ECO:0000313" key="21">
    <source>
        <dbReference type="EMBL" id="JAU49397.1"/>
    </source>
</evidence>
<comment type="cofactor">
    <cofactor evidence="2">
        <name>Mg(2+)</name>
        <dbReference type="ChEBI" id="CHEBI:18420"/>
    </cofactor>
</comment>
<comment type="similarity">
    <text evidence="4 15">Belongs to the helicase family. RecQ subfamily.</text>
</comment>
<dbReference type="EMBL" id="GEVK01003435">
    <property type="protein sequence ID" value="JAU49397.1"/>
    <property type="molecule type" value="Transcribed_RNA"/>
</dbReference>
<dbReference type="GO" id="GO:0043138">
    <property type="term" value="F:3'-5' DNA helicase activity"/>
    <property type="evidence" value="ECO:0007669"/>
    <property type="project" value="UniProtKB-EC"/>
</dbReference>
<dbReference type="Gene3D" id="1.10.150.80">
    <property type="entry name" value="HRDC domain"/>
    <property type="match status" value="1"/>
</dbReference>
<dbReference type="InterPro" id="IPR014001">
    <property type="entry name" value="Helicase_ATP-bd"/>
</dbReference>
<gene>
    <name evidence="21" type="ORF">LC_TR10069_c0_g1_i1_g.35259</name>
</gene>
<protein>
    <recommendedName>
        <fullName evidence="15">ATP-dependent DNA helicase</fullName>
        <ecNumber evidence="15">5.6.2.4</ecNumber>
    </recommendedName>
</protein>
<evidence type="ECO:0000256" key="10">
    <source>
        <dbReference type="ARBA" id="ARBA00023125"/>
    </source>
</evidence>
<feature type="domain" description="Helicase C-terminal" evidence="20">
    <location>
        <begin position="297"/>
        <end position="449"/>
    </location>
</feature>
<dbReference type="PROSITE" id="PS50967">
    <property type="entry name" value="HRDC"/>
    <property type="match status" value="1"/>
</dbReference>
<dbReference type="GO" id="GO:0003677">
    <property type="term" value="F:DNA binding"/>
    <property type="evidence" value="ECO:0007669"/>
    <property type="project" value="UniProtKB-KW"/>
</dbReference>
<dbReference type="InterPro" id="IPR027417">
    <property type="entry name" value="P-loop_NTPase"/>
</dbReference>
<reference evidence="21" key="1">
    <citation type="submission" date="2016-07" db="EMBL/GenBank/DDBJ databases">
        <title>De novo transcriptome assembly of four accessions of the metal hyperaccumulator plant Noccaea caerulescens.</title>
        <authorList>
            <person name="Blande D."/>
            <person name="Halimaa P."/>
            <person name="Tervahauta A.I."/>
            <person name="Aarts M.G."/>
            <person name="Karenlampi S.O."/>
        </authorList>
    </citation>
    <scope>NUCLEOTIDE SEQUENCE</scope>
</reference>
<dbReference type="EC" id="5.6.2.4" evidence="15"/>
<dbReference type="GO" id="GO:0016887">
    <property type="term" value="F:ATP hydrolysis activity"/>
    <property type="evidence" value="ECO:0007669"/>
    <property type="project" value="RHEA"/>
</dbReference>
<organism evidence="21">
    <name type="scientific">Noccaea caerulescens</name>
    <name type="common">Alpine penny-cress</name>
    <name type="synonym">Thlaspi caerulescens</name>
    <dbReference type="NCBI Taxonomy" id="107243"/>
    <lineage>
        <taxon>Eukaryota</taxon>
        <taxon>Viridiplantae</taxon>
        <taxon>Streptophyta</taxon>
        <taxon>Embryophyta</taxon>
        <taxon>Tracheophyta</taxon>
        <taxon>Spermatophyta</taxon>
        <taxon>Magnoliopsida</taxon>
        <taxon>eudicotyledons</taxon>
        <taxon>Gunneridae</taxon>
        <taxon>Pentapetalae</taxon>
        <taxon>rosids</taxon>
        <taxon>malvids</taxon>
        <taxon>Brassicales</taxon>
        <taxon>Brassicaceae</taxon>
        <taxon>Coluteocarpeae</taxon>
        <taxon>Noccaea</taxon>
    </lineage>
</organism>
<evidence type="ECO:0000259" key="20">
    <source>
        <dbReference type="PROSITE" id="PS51194"/>
    </source>
</evidence>
<dbReference type="Pfam" id="PF00270">
    <property type="entry name" value="DEAD"/>
    <property type="match status" value="1"/>
</dbReference>
<keyword evidence="6 15" id="KW-0547">Nucleotide-binding</keyword>
<dbReference type="InterPro" id="IPR032284">
    <property type="entry name" value="RecQ_Zn-bd"/>
</dbReference>
<comment type="catalytic activity">
    <reaction evidence="13 15">
        <text>Couples ATP hydrolysis with the unwinding of duplex DNA by translocating in the 3'-5' direction.</text>
        <dbReference type="EC" id="5.6.2.4"/>
    </reaction>
</comment>
<feature type="domain" description="HRDC" evidence="18">
    <location>
        <begin position="591"/>
        <end position="670"/>
    </location>
</feature>
<evidence type="ECO:0000256" key="8">
    <source>
        <dbReference type="ARBA" id="ARBA00022806"/>
    </source>
</evidence>
<proteinExistence type="inferred from homology"/>
<feature type="compositionally biased region" description="Basic and acidic residues" evidence="17">
    <location>
        <begin position="674"/>
        <end position="684"/>
    </location>
</feature>
<dbReference type="InterPro" id="IPR002121">
    <property type="entry name" value="HRDC_dom"/>
</dbReference>
<dbReference type="InterPro" id="IPR036388">
    <property type="entry name" value="WH-like_DNA-bd_sf"/>
</dbReference>
<keyword evidence="12 15" id="KW-0539">Nucleus</keyword>
<dbReference type="InterPro" id="IPR044876">
    <property type="entry name" value="HRDC_dom_sf"/>
</dbReference>
<evidence type="ECO:0000256" key="13">
    <source>
        <dbReference type="ARBA" id="ARBA00034617"/>
    </source>
</evidence>
<keyword evidence="10" id="KW-0238">DNA-binding</keyword>
<evidence type="ECO:0000256" key="1">
    <source>
        <dbReference type="ARBA" id="ARBA00001936"/>
    </source>
</evidence>
<accession>A0A1J3G324</accession>
<evidence type="ECO:0000256" key="17">
    <source>
        <dbReference type="SAM" id="MobiDB-lite"/>
    </source>
</evidence>
<dbReference type="PANTHER" id="PTHR13710">
    <property type="entry name" value="DNA HELICASE RECQ FAMILY MEMBER"/>
    <property type="match status" value="1"/>
</dbReference>
<evidence type="ECO:0000256" key="14">
    <source>
        <dbReference type="ARBA" id="ARBA00048778"/>
    </source>
</evidence>
<dbReference type="NCBIfam" id="TIGR00614">
    <property type="entry name" value="recQ_fam"/>
    <property type="match status" value="1"/>
</dbReference>
<dbReference type="GO" id="GO:0046872">
    <property type="term" value="F:metal ion binding"/>
    <property type="evidence" value="ECO:0007669"/>
    <property type="project" value="UniProtKB-KW"/>
</dbReference>
<dbReference type="InterPro" id="IPR001650">
    <property type="entry name" value="Helicase_C-like"/>
</dbReference>
<dbReference type="GO" id="GO:0000724">
    <property type="term" value="P:double-strand break repair via homologous recombination"/>
    <property type="evidence" value="ECO:0007669"/>
    <property type="project" value="TreeGrafter"/>
</dbReference>
<evidence type="ECO:0000256" key="15">
    <source>
        <dbReference type="RuleBase" id="RU364117"/>
    </source>
</evidence>
<comment type="catalytic activity">
    <reaction evidence="14">
        <text>ATP + H2O = ADP + phosphate + H(+)</text>
        <dbReference type="Rhea" id="RHEA:13065"/>
        <dbReference type="ChEBI" id="CHEBI:15377"/>
        <dbReference type="ChEBI" id="CHEBI:15378"/>
        <dbReference type="ChEBI" id="CHEBI:30616"/>
        <dbReference type="ChEBI" id="CHEBI:43474"/>
        <dbReference type="ChEBI" id="CHEBI:456216"/>
    </reaction>
    <physiologicalReaction direction="left-to-right" evidence="14">
        <dbReference type="Rhea" id="RHEA:13066"/>
    </physiologicalReaction>
</comment>
<dbReference type="InterPro" id="IPR004589">
    <property type="entry name" value="DNA_helicase_ATP-dep_RecQ"/>
</dbReference>
<evidence type="ECO:0000259" key="18">
    <source>
        <dbReference type="PROSITE" id="PS50967"/>
    </source>
</evidence>
<keyword evidence="16" id="KW-0175">Coiled coil</keyword>
<keyword evidence="8 15" id="KW-0347">Helicase</keyword>
<keyword evidence="9 15" id="KW-0067">ATP-binding</keyword>
<dbReference type="Gene3D" id="3.40.50.300">
    <property type="entry name" value="P-loop containing nucleotide triphosphate hydrolases"/>
    <property type="match status" value="2"/>
</dbReference>
<evidence type="ECO:0000256" key="5">
    <source>
        <dbReference type="ARBA" id="ARBA00022723"/>
    </source>
</evidence>
<name>A0A1J3G324_NOCCA</name>
<dbReference type="PANTHER" id="PTHR13710:SF105">
    <property type="entry name" value="ATP-DEPENDENT DNA HELICASE Q1"/>
    <property type="match status" value="1"/>
</dbReference>
<evidence type="ECO:0000256" key="16">
    <source>
        <dbReference type="SAM" id="Coils"/>
    </source>
</evidence>
<evidence type="ECO:0000256" key="3">
    <source>
        <dbReference type="ARBA" id="ARBA00004123"/>
    </source>
</evidence>
<evidence type="ECO:0000256" key="7">
    <source>
        <dbReference type="ARBA" id="ARBA00022801"/>
    </source>
</evidence>
<dbReference type="InterPro" id="IPR011545">
    <property type="entry name" value="DEAD/DEAH_box_helicase_dom"/>
</dbReference>
<dbReference type="SMART" id="SM00487">
    <property type="entry name" value="DEXDc"/>
    <property type="match status" value="1"/>
</dbReference>
<dbReference type="CDD" id="cd18794">
    <property type="entry name" value="SF2_C_RecQ"/>
    <property type="match status" value="1"/>
</dbReference>
<keyword evidence="7 15" id="KW-0378">Hydrolase</keyword>
<dbReference type="GO" id="GO:0009378">
    <property type="term" value="F:four-way junction helicase activity"/>
    <property type="evidence" value="ECO:0007669"/>
    <property type="project" value="TreeGrafter"/>
</dbReference>
<dbReference type="SUPFAM" id="SSF52540">
    <property type="entry name" value="P-loop containing nucleoside triphosphate hydrolases"/>
    <property type="match status" value="1"/>
</dbReference>
<dbReference type="AlphaFoldDB" id="A0A1J3G324"/>
<dbReference type="SMART" id="SM00490">
    <property type="entry name" value="HELICc"/>
    <property type="match status" value="1"/>
</dbReference>
<dbReference type="GO" id="GO:0005694">
    <property type="term" value="C:chromosome"/>
    <property type="evidence" value="ECO:0007669"/>
    <property type="project" value="TreeGrafter"/>
</dbReference>
<dbReference type="GO" id="GO:0016592">
    <property type="term" value="C:mediator complex"/>
    <property type="evidence" value="ECO:0007669"/>
    <property type="project" value="TreeGrafter"/>
</dbReference>
<evidence type="ECO:0000256" key="11">
    <source>
        <dbReference type="ARBA" id="ARBA00023235"/>
    </source>
</evidence>
<dbReference type="Gene3D" id="1.10.10.10">
    <property type="entry name" value="Winged helix-like DNA-binding domain superfamily/Winged helix DNA-binding domain"/>
    <property type="match status" value="1"/>
</dbReference>
<dbReference type="Pfam" id="PF00271">
    <property type="entry name" value="Helicase_C"/>
    <property type="match status" value="1"/>
</dbReference>
<dbReference type="FunFam" id="3.40.50.300:FF:000752">
    <property type="entry name" value="ATP-dependent DNA helicase"/>
    <property type="match status" value="1"/>
</dbReference>
<dbReference type="GO" id="GO:0005737">
    <property type="term" value="C:cytoplasm"/>
    <property type="evidence" value="ECO:0007669"/>
    <property type="project" value="TreeGrafter"/>
</dbReference>
<dbReference type="Pfam" id="PF00570">
    <property type="entry name" value="HRDC"/>
    <property type="match status" value="1"/>
</dbReference>
<dbReference type="FunFam" id="1.10.150.80:FF:000016">
    <property type="entry name" value="ATP-dependent DNA helicase"/>
    <property type="match status" value="1"/>
</dbReference>
<dbReference type="SMART" id="SM00956">
    <property type="entry name" value="RQC"/>
    <property type="match status" value="1"/>
</dbReference>
<dbReference type="FunFam" id="1.10.10.10:FF:000510">
    <property type="entry name" value="ATP-dependent DNA helicase"/>
    <property type="match status" value="1"/>
</dbReference>
<sequence length="708" mass="79969">MESEAIQEELRSLELELKDVQGQISALIEHQDRLYERKSELKTLLKAVASSGSPAASSGFDAIENWCESFEWDSRADDVRFNIFGISKYRANQREIINAIMTGRDVLVIMAAGGGKSLCYQLPAILRGGTTLVVSPLLSLIQDQVMGLAALGISAYMLTSTSGKENEKFVYKALEKGEDDLKILYVTPEKVSKSKRFMSKLEKCHNAGRLSLISIDEAHCCSQWGHDFRPDYKNLSILKTQFPQVPMVALTATATQKVQNDLIEMLHIPKCVKFVSSVNRPNLFYSVREKSPVGKVVVDEIAEFIRESYSNNESGIVYCFSRKECEQIAGDLRQRGISADYYHADMDVNVREKVHMRWSKNKLQVIVGTVAFGMGINKPDVRFVIHHSLSKSMETYYQESGRAGRDGLPSECILFFRSGDVPRQSSMVFYEYSGLQNLYDIVRYCQSKTKCRRSAFFRHFGEPSQDCNGMCDNCALSSEVKEVDVSDLAKLVVSMVQEMQAKDQRVTMLQLGDKLRNKHKDLSAELKREEIEHLVIKLIVDSVLKEEFQHTPYSTNAYVTTGPLANQLLQGRKTIKTETSSRQMNKKSKRSTSFSGLEFKLDDLRKEISAANGSILPHTVLSTQQIGLISSQKPDSLHELEKIIGKLKTGKYGDRILEVTRHDAETVSEQLVEDPTKEEICERRSSKRAKTQKDVVLLESSEEEEEEE</sequence>
<keyword evidence="11" id="KW-0413">Isomerase</keyword>
<dbReference type="GO" id="GO:0006260">
    <property type="term" value="P:DNA replication"/>
    <property type="evidence" value="ECO:0007669"/>
    <property type="project" value="InterPro"/>
</dbReference>
<dbReference type="InterPro" id="IPR018982">
    <property type="entry name" value="RQC_domain"/>
</dbReference>
<evidence type="ECO:0000256" key="4">
    <source>
        <dbReference type="ARBA" id="ARBA00005446"/>
    </source>
</evidence>
<evidence type="ECO:0000256" key="12">
    <source>
        <dbReference type="ARBA" id="ARBA00023242"/>
    </source>
</evidence>
<comment type="subcellular location">
    <subcellularLocation>
        <location evidence="3 15">Nucleus</location>
    </subcellularLocation>
</comment>
<dbReference type="PROSITE" id="PS51194">
    <property type="entry name" value="HELICASE_CTER"/>
    <property type="match status" value="1"/>
</dbReference>
<evidence type="ECO:0000256" key="6">
    <source>
        <dbReference type="ARBA" id="ARBA00022741"/>
    </source>
</evidence>
<dbReference type="Pfam" id="PF16124">
    <property type="entry name" value="RecQ_Zn_bind"/>
    <property type="match status" value="1"/>
</dbReference>
<comment type="cofactor">
    <cofactor evidence="1">
        <name>Mn(2+)</name>
        <dbReference type="ChEBI" id="CHEBI:29035"/>
    </cofactor>
</comment>
<feature type="coiled-coil region" evidence="16">
    <location>
        <begin position="3"/>
        <end position="30"/>
    </location>
</feature>
<keyword evidence="5" id="KW-0479">Metal-binding</keyword>